<dbReference type="AlphaFoldDB" id="A0A978VWI1"/>
<feature type="region of interest" description="Disordered" evidence="2">
    <location>
        <begin position="569"/>
        <end position="591"/>
    </location>
</feature>
<name>A0A978VWI1_ZIZJJ</name>
<protein>
    <recommendedName>
        <fullName evidence="5">Coiled-coil domain-containing protein SCD2</fullName>
    </recommendedName>
</protein>
<sequence>MDRNRYVRQKSNAGTPNAPASPMMSPLYPNRHARTGSVGMSNPRKAQNAKAAAQRLAHVMANQYDDEDDDEDDLLVDYGSTGGSGIGLAGGRAMRSRSPILSTRTVQEQPSSGITPPVGRSYLGGNYGDQPVSARSTPLGRPSQSSSMVNSVDQPSSAYSVSASRHSQPTNSNVEQQQQPSSQHSYFHVSTRPSQVASSVEPPTSGRSAISARQTPAANNISNVEQHSPYAYSNISSRTPQVVTGSVEQPTSARSSIMSNTRPSQPNSATIEQPTSARSSIMSNARLSQPNSATIEQPSSARSSSMSIRTSQAATSVEQPPSAPRSPLVTRPHLGIRTVPIVPAVVPLSVKPTASAVPNEVNAEIRRDKRLSLDLGSMKVRETAPNPSASALQDELDMLQEENESLLEKLRLAEERFEESEARIRQLEQQVANLGEGTTLDARLLSRQVEKGSSTATEGEDGTLTEFSLQAALRIAFQNHGNRNNDATTEHLHETEFELKSLQIMTQRMILTQEEMEEVVLKRCWLARYWGLCVEHGIQAELAKEKHEYWSSFAPLPVEVVLAAGQKAREQNDNNDLDDRESSPRDVSEFSGEGNIENMLLVEKGLRELASLKVLAVSYSIKLLKACIPMPSSLNEFHRVELMFPKVEDAVVLAMARQRRTNTIKSDELKLPAEGQFDAFELTPDESQEVLFKQAWLTYFWRRAKNHGVEPDIADDRLQFWVSHNTKAATSQDAVDVERGLIELKKLSIDTQLWEESRKELDQELRRTQSQSEI</sequence>
<feature type="compositionally biased region" description="Polar residues" evidence="2">
    <location>
        <begin position="168"/>
        <end position="185"/>
    </location>
</feature>
<evidence type="ECO:0000256" key="2">
    <source>
        <dbReference type="SAM" id="MobiDB-lite"/>
    </source>
</evidence>
<feature type="region of interest" description="Disordered" evidence="2">
    <location>
        <begin position="102"/>
        <end position="222"/>
    </location>
</feature>
<feature type="region of interest" description="Disordered" evidence="2">
    <location>
        <begin position="234"/>
        <end position="331"/>
    </location>
</feature>
<evidence type="ECO:0000313" key="4">
    <source>
        <dbReference type="Proteomes" id="UP000813462"/>
    </source>
</evidence>
<organism evidence="3 4">
    <name type="scientific">Ziziphus jujuba var. spinosa</name>
    <dbReference type="NCBI Taxonomy" id="714518"/>
    <lineage>
        <taxon>Eukaryota</taxon>
        <taxon>Viridiplantae</taxon>
        <taxon>Streptophyta</taxon>
        <taxon>Embryophyta</taxon>
        <taxon>Tracheophyta</taxon>
        <taxon>Spermatophyta</taxon>
        <taxon>Magnoliopsida</taxon>
        <taxon>eudicotyledons</taxon>
        <taxon>Gunneridae</taxon>
        <taxon>Pentapetalae</taxon>
        <taxon>rosids</taxon>
        <taxon>fabids</taxon>
        <taxon>Rosales</taxon>
        <taxon>Rhamnaceae</taxon>
        <taxon>Paliureae</taxon>
        <taxon>Ziziphus</taxon>
    </lineage>
</organism>
<evidence type="ECO:0008006" key="5">
    <source>
        <dbReference type="Google" id="ProtNLM"/>
    </source>
</evidence>
<feature type="compositionally biased region" description="Low complexity" evidence="2">
    <location>
        <begin position="299"/>
        <end position="314"/>
    </location>
</feature>
<dbReference type="GO" id="GO:0000911">
    <property type="term" value="P:cytokinesis by cell plate formation"/>
    <property type="evidence" value="ECO:0007669"/>
    <property type="project" value="InterPro"/>
</dbReference>
<dbReference type="Proteomes" id="UP000813462">
    <property type="component" value="Unassembled WGS sequence"/>
</dbReference>
<accession>A0A978VWI1</accession>
<proteinExistence type="predicted"/>
<dbReference type="EMBL" id="JAEACU010000002">
    <property type="protein sequence ID" value="KAH7543176.1"/>
    <property type="molecule type" value="Genomic_DNA"/>
</dbReference>
<comment type="caution">
    <text evidence="3">The sequence shown here is derived from an EMBL/GenBank/DDBJ whole genome shotgun (WGS) entry which is preliminary data.</text>
</comment>
<feature type="compositionally biased region" description="Polar residues" evidence="2">
    <location>
        <begin position="234"/>
        <end position="298"/>
    </location>
</feature>
<feature type="compositionally biased region" description="Low complexity" evidence="2">
    <location>
        <begin position="156"/>
        <end position="167"/>
    </location>
</feature>
<evidence type="ECO:0000256" key="1">
    <source>
        <dbReference type="SAM" id="Coils"/>
    </source>
</evidence>
<feature type="region of interest" description="Disordered" evidence="2">
    <location>
        <begin position="1"/>
        <end position="54"/>
    </location>
</feature>
<reference evidence="3" key="1">
    <citation type="journal article" date="2021" name="Front. Plant Sci.">
        <title>Chromosome-Scale Genome Assembly for Chinese Sour Jujube and Insights Into Its Genome Evolution and Domestication Signature.</title>
        <authorList>
            <person name="Shen L.-Y."/>
            <person name="Luo H."/>
            <person name="Wang X.-L."/>
            <person name="Wang X.-M."/>
            <person name="Qiu X.-J."/>
            <person name="Liu H."/>
            <person name="Zhou S.-S."/>
            <person name="Jia K.-H."/>
            <person name="Nie S."/>
            <person name="Bao Y.-T."/>
            <person name="Zhang R.-G."/>
            <person name="Yun Q.-Z."/>
            <person name="Chai Y.-H."/>
            <person name="Lu J.-Y."/>
            <person name="Li Y."/>
            <person name="Zhao S.-W."/>
            <person name="Mao J.-F."/>
            <person name="Jia S.-G."/>
            <person name="Mao Y.-M."/>
        </authorList>
    </citation>
    <scope>NUCLEOTIDE SEQUENCE</scope>
    <source>
        <strain evidence="3">AT0</strain>
        <tissue evidence="3">Leaf</tissue>
    </source>
</reference>
<feature type="compositionally biased region" description="Polar residues" evidence="2">
    <location>
        <begin position="142"/>
        <end position="155"/>
    </location>
</feature>
<evidence type="ECO:0000313" key="3">
    <source>
        <dbReference type="EMBL" id="KAH7543176.1"/>
    </source>
</evidence>
<feature type="compositionally biased region" description="Polar residues" evidence="2">
    <location>
        <begin position="191"/>
        <end position="222"/>
    </location>
</feature>
<dbReference type="PANTHER" id="PTHR31762:SF10">
    <property type="entry name" value="FAS-BINDING FACTOR-LIKE PROTEIN"/>
    <property type="match status" value="1"/>
</dbReference>
<dbReference type="PANTHER" id="PTHR31762">
    <property type="entry name" value="FAS-BINDING FACTOR-LIKE PROTEIN"/>
    <property type="match status" value="1"/>
</dbReference>
<feature type="coiled-coil region" evidence="1">
    <location>
        <begin position="389"/>
        <end position="437"/>
    </location>
</feature>
<keyword evidence="1" id="KW-0175">Coiled coil</keyword>
<dbReference type="InterPro" id="IPR040321">
    <property type="entry name" value="SCD2-like"/>
</dbReference>
<feature type="compositionally biased region" description="Low complexity" evidence="2">
    <location>
        <begin position="44"/>
        <end position="54"/>
    </location>
</feature>
<feature type="compositionally biased region" description="Polar residues" evidence="2">
    <location>
        <begin position="102"/>
        <end position="114"/>
    </location>
</feature>
<gene>
    <name evidence="3" type="ORF">FEM48_Zijuj02G0155500</name>
</gene>